<accession>A0A5C5ZBV5</accession>
<comment type="caution">
    <text evidence="8">The sequence shown here is derived from an EMBL/GenBank/DDBJ whole genome shotgun (WGS) entry which is preliminary data.</text>
</comment>
<feature type="domain" description="EF-hand" evidence="7">
    <location>
        <begin position="482"/>
        <end position="508"/>
    </location>
</feature>
<dbReference type="InterPro" id="IPR000917">
    <property type="entry name" value="Sulfatase_N"/>
</dbReference>
<keyword evidence="4" id="KW-0106">Calcium</keyword>
<feature type="chain" id="PRO_5022714428" evidence="6">
    <location>
        <begin position="23"/>
        <end position="544"/>
    </location>
</feature>
<evidence type="ECO:0000256" key="6">
    <source>
        <dbReference type="SAM" id="SignalP"/>
    </source>
</evidence>
<organism evidence="8 9">
    <name type="scientific">Novipirellula herctigrandis</name>
    <dbReference type="NCBI Taxonomy" id="2527986"/>
    <lineage>
        <taxon>Bacteria</taxon>
        <taxon>Pseudomonadati</taxon>
        <taxon>Planctomycetota</taxon>
        <taxon>Planctomycetia</taxon>
        <taxon>Pirellulales</taxon>
        <taxon>Pirellulaceae</taxon>
        <taxon>Novipirellula</taxon>
    </lineage>
</organism>
<dbReference type="Gene3D" id="3.30.1120.10">
    <property type="match status" value="1"/>
</dbReference>
<dbReference type="SUPFAM" id="SSF53649">
    <property type="entry name" value="Alkaline phosphatase-like"/>
    <property type="match status" value="1"/>
</dbReference>
<dbReference type="SUPFAM" id="SSF47473">
    <property type="entry name" value="EF-hand"/>
    <property type="match status" value="1"/>
</dbReference>
<dbReference type="InterPro" id="IPR017850">
    <property type="entry name" value="Alkaline_phosphatase_core_sf"/>
</dbReference>
<dbReference type="PROSITE" id="PS00018">
    <property type="entry name" value="EF_HAND_1"/>
    <property type="match status" value="1"/>
</dbReference>
<sequence length="544" mass="61760" precursor="true">MHMRKFGFVCAWLTIGAMPVFGAEKPNLPDKPNLVVIMCDDLGYADVGFNGCRDIPTPNIDRIAESGVRCTSGYTAYSVCGPSRAGFITGRYGQRFGFERNPQYRTQDPNMGLPKEEKTFGEVLKQVGYKSGVVGKWHQGAHPSNHPLNRGFDFFYGHLGGGHQYFPEELKIKDSYVATNESESYRTWIMRNHEAVPPRKYLTEEFSDAAVEFVEVHKNDPFFLFLSYNAPHGPLQATEKYLSRFPKLEGKRQTYAAMVSCVDDGVGQLLSKLDELNLTEETLVFFLSDNGGPESKNGSDNGHLRGGKGDSWEGGFRVPFAVQWKGTLPSGAVYDLPVSSLDIMGTIVDLAGAPVDPRRPLDGVNLIPYLTGQNNDAPHEAIYLRKFDSQKYTVRRGDYKLHSEWRGDNPQLYNLEEDIGEQNNIASLHPEKIQQLEKLRRQWDSELIEPRFLGLIHTPEWQAKLKRQRAAKEKGASEWDWFKSLDKNKDGEVTKDEWLSWHKGSAARKGELYREEVTRKYFAQLDGNSDEIITRDELETREKK</sequence>
<dbReference type="EC" id="3.1.6.1" evidence="8"/>
<protein>
    <submittedName>
        <fullName evidence="8">Arylsulfatase</fullName>
        <ecNumber evidence="8">3.1.6.1</ecNumber>
    </submittedName>
</protein>
<dbReference type="Gene3D" id="1.10.238.10">
    <property type="entry name" value="EF-hand"/>
    <property type="match status" value="1"/>
</dbReference>
<reference evidence="8 9" key="1">
    <citation type="submission" date="2019-02" db="EMBL/GenBank/DDBJ databases">
        <title>Deep-cultivation of Planctomycetes and their phenomic and genomic characterization uncovers novel biology.</title>
        <authorList>
            <person name="Wiegand S."/>
            <person name="Jogler M."/>
            <person name="Boedeker C."/>
            <person name="Pinto D."/>
            <person name="Vollmers J."/>
            <person name="Rivas-Marin E."/>
            <person name="Kohn T."/>
            <person name="Peeters S.H."/>
            <person name="Heuer A."/>
            <person name="Rast P."/>
            <person name="Oberbeckmann S."/>
            <person name="Bunk B."/>
            <person name="Jeske O."/>
            <person name="Meyerdierks A."/>
            <person name="Storesund J.E."/>
            <person name="Kallscheuer N."/>
            <person name="Luecker S."/>
            <person name="Lage O.M."/>
            <person name="Pohl T."/>
            <person name="Merkel B.J."/>
            <person name="Hornburger P."/>
            <person name="Mueller R.-W."/>
            <person name="Bruemmer F."/>
            <person name="Labrenz M."/>
            <person name="Spormann A.M."/>
            <person name="Op Den Camp H."/>
            <person name="Overmann J."/>
            <person name="Amann R."/>
            <person name="Jetten M.S.M."/>
            <person name="Mascher T."/>
            <person name="Medema M.H."/>
            <person name="Devos D.P."/>
            <person name="Kaster A.-K."/>
            <person name="Ovreas L."/>
            <person name="Rohde M."/>
            <person name="Galperin M.Y."/>
            <person name="Jogler C."/>
        </authorList>
    </citation>
    <scope>NUCLEOTIDE SEQUENCE [LARGE SCALE GENOMIC DNA]</scope>
    <source>
        <strain evidence="8 9">CA13</strain>
    </source>
</reference>
<evidence type="ECO:0000256" key="1">
    <source>
        <dbReference type="ARBA" id="ARBA00008779"/>
    </source>
</evidence>
<dbReference type="InterPro" id="IPR024607">
    <property type="entry name" value="Sulfatase_CS"/>
</dbReference>
<dbReference type="InterPro" id="IPR050738">
    <property type="entry name" value="Sulfatase"/>
</dbReference>
<dbReference type="InterPro" id="IPR002048">
    <property type="entry name" value="EF_hand_dom"/>
</dbReference>
<evidence type="ECO:0000256" key="5">
    <source>
        <dbReference type="SAM" id="MobiDB-lite"/>
    </source>
</evidence>
<gene>
    <name evidence="8" type="primary">atsA_98</name>
    <name evidence="8" type="ORF">CA13_55290</name>
</gene>
<dbReference type="PANTHER" id="PTHR42693:SF53">
    <property type="entry name" value="ENDO-4-O-SULFATASE"/>
    <property type="match status" value="1"/>
</dbReference>
<feature type="region of interest" description="Disordered" evidence="5">
    <location>
        <begin position="289"/>
        <end position="310"/>
    </location>
</feature>
<dbReference type="InterPro" id="IPR011992">
    <property type="entry name" value="EF-hand-dom_pair"/>
</dbReference>
<comment type="similarity">
    <text evidence="1">Belongs to the sulfatase family.</text>
</comment>
<dbReference type="GO" id="GO:0005509">
    <property type="term" value="F:calcium ion binding"/>
    <property type="evidence" value="ECO:0007669"/>
    <property type="project" value="InterPro"/>
</dbReference>
<dbReference type="PROSITE" id="PS00523">
    <property type="entry name" value="SULFATASE_1"/>
    <property type="match status" value="1"/>
</dbReference>
<dbReference type="PANTHER" id="PTHR42693">
    <property type="entry name" value="ARYLSULFATASE FAMILY MEMBER"/>
    <property type="match status" value="1"/>
</dbReference>
<dbReference type="InterPro" id="IPR018247">
    <property type="entry name" value="EF_Hand_1_Ca_BS"/>
</dbReference>
<evidence type="ECO:0000259" key="7">
    <source>
        <dbReference type="PROSITE" id="PS50222"/>
    </source>
</evidence>
<keyword evidence="3 8" id="KW-0378">Hydrolase</keyword>
<keyword evidence="2" id="KW-0479">Metal-binding</keyword>
<dbReference type="AlphaFoldDB" id="A0A5C5ZBV5"/>
<dbReference type="EMBL" id="SJPJ01000001">
    <property type="protein sequence ID" value="TWT84053.1"/>
    <property type="molecule type" value="Genomic_DNA"/>
</dbReference>
<evidence type="ECO:0000256" key="2">
    <source>
        <dbReference type="ARBA" id="ARBA00022723"/>
    </source>
</evidence>
<dbReference type="Pfam" id="PF00884">
    <property type="entry name" value="Sulfatase"/>
    <property type="match status" value="1"/>
</dbReference>
<dbReference type="Gene3D" id="3.40.720.10">
    <property type="entry name" value="Alkaline Phosphatase, subunit A"/>
    <property type="match status" value="1"/>
</dbReference>
<evidence type="ECO:0000256" key="4">
    <source>
        <dbReference type="ARBA" id="ARBA00022837"/>
    </source>
</evidence>
<evidence type="ECO:0000313" key="9">
    <source>
        <dbReference type="Proteomes" id="UP000315010"/>
    </source>
</evidence>
<keyword evidence="6" id="KW-0732">Signal</keyword>
<feature type="signal peptide" evidence="6">
    <location>
        <begin position="1"/>
        <end position="22"/>
    </location>
</feature>
<evidence type="ECO:0000313" key="8">
    <source>
        <dbReference type="EMBL" id="TWT84053.1"/>
    </source>
</evidence>
<keyword evidence="9" id="KW-1185">Reference proteome</keyword>
<dbReference type="Pfam" id="PF13202">
    <property type="entry name" value="EF-hand_5"/>
    <property type="match status" value="1"/>
</dbReference>
<dbReference type="Proteomes" id="UP000315010">
    <property type="component" value="Unassembled WGS sequence"/>
</dbReference>
<name>A0A5C5ZBV5_9BACT</name>
<dbReference type="PROSITE" id="PS50222">
    <property type="entry name" value="EF_HAND_2"/>
    <property type="match status" value="1"/>
</dbReference>
<evidence type="ECO:0000256" key="3">
    <source>
        <dbReference type="ARBA" id="ARBA00022801"/>
    </source>
</evidence>
<dbReference type="GO" id="GO:0004065">
    <property type="term" value="F:arylsulfatase activity"/>
    <property type="evidence" value="ECO:0007669"/>
    <property type="project" value="UniProtKB-EC"/>
</dbReference>
<proteinExistence type="inferred from homology"/>
<dbReference type="PROSITE" id="PS00149">
    <property type="entry name" value="SULFATASE_2"/>
    <property type="match status" value="1"/>
</dbReference>